<proteinExistence type="predicted"/>
<feature type="region of interest" description="Disordered" evidence="1">
    <location>
        <begin position="1"/>
        <end position="95"/>
    </location>
</feature>
<gene>
    <name evidence="2" type="ORF">E2C01_010663</name>
</gene>
<feature type="compositionally biased region" description="Basic and acidic residues" evidence="1">
    <location>
        <begin position="52"/>
        <end position="61"/>
    </location>
</feature>
<reference evidence="2 3" key="1">
    <citation type="submission" date="2019-05" db="EMBL/GenBank/DDBJ databases">
        <title>Another draft genome of Portunus trituberculatus and its Hox gene families provides insights of decapod evolution.</title>
        <authorList>
            <person name="Jeong J.-H."/>
            <person name="Song I."/>
            <person name="Kim S."/>
            <person name="Choi T."/>
            <person name="Kim D."/>
            <person name="Ryu S."/>
            <person name="Kim W."/>
        </authorList>
    </citation>
    <scope>NUCLEOTIDE SEQUENCE [LARGE SCALE GENOMIC DNA]</scope>
    <source>
        <tissue evidence="2">Muscle</tissue>
    </source>
</reference>
<evidence type="ECO:0000256" key="1">
    <source>
        <dbReference type="SAM" id="MobiDB-lite"/>
    </source>
</evidence>
<dbReference type="Proteomes" id="UP000324222">
    <property type="component" value="Unassembled WGS sequence"/>
</dbReference>
<sequence>MQVKHVRRPPVVRPPAEGSQVNRSPQSPSFWIGDRENHSDPCYQSRPGPNDIDERRDEDIYVQHVAGRGGGVAATHHPPLARMTQRSMMTHDDDT</sequence>
<comment type="caution">
    <text evidence="2">The sequence shown here is derived from an EMBL/GenBank/DDBJ whole genome shotgun (WGS) entry which is preliminary data.</text>
</comment>
<accession>A0A5B7D997</accession>
<feature type="compositionally biased region" description="Basic residues" evidence="1">
    <location>
        <begin position="1"/>
        <end position="10"/>
    </location>
</feature>
<evidence type="ECO:0000313" key="3">
    <source>
        <dbReference type="Proteomes" id="UP000324222"/>
    </source>
</evidence>
<keyword evidence="3" id="KW-1185">Reference proteome</keyword>
<protein>
    <submittedName>
        <fullName evidence="2">Uncharacterized protein</fullName>
    </submittedName>
</protein>
<name>A0A5B7D997_PORTR</name>
<organism evidence="2 3">
    <name type="scientific">Portunus trituberculatus</name>
    <name type="common">Swimming crab</name>
    <name type="synonym">Neptunus trituberculatus</name>
    <dbReference type="NCBI Taxonomy" id="210409"/>
    <lineage>
        <taxon>Eukaryota</taxon>
        <taxon>Metazoa</taxon>
        <taxon>Ecdysozoa</taxon>
        <taxon>Arthropoda</taxon>
        <taxon>Crustacea</taxon>
        <taxon>Multicrustacea</taxon>
        <taxon>Malacostraca</taxon>
        <taxon>Eumalacostraca</taxon>
        <taxon>Eucarida</taxon>
        <taxon>Decapoda</taxon>
        <taxon>Pleocyemata</taxon>
        <taxon>Brachyura</taxon>
        <taxon>Eubrachyura</taxon>
        <taxon>Portunoidea</taxon>
        <taxon>Portunidae</taxon>
        <taxon>Portuninae</taxon>
        <taxon>Portunus</taxon>
    </lineage>
</organism>
<feature type="compositionally biased region" description="Polar residues" evidence="1">
    <location>
        <begin position="19"/>
        <end position="29"/>
    </location>
</feature>
<dbReference type="EMBL" id="VSRR010000622">
    <property type="protein sequence ID" value="MPC17797.1"/>
    <property type="molecule type" value="Genomic_DNA"/>
</dbReference>
<dbReference type="AlphaFoldDB" id="A0A5B7D997"/>
<evidence type="ECO:0000313" key="2">
    <source>
        <dbReference type="EMBL" id="MPC17797.1"/>
    </source>
</evidence>